<evidence type="ECO:0000256" key="2">
    <source>
        <dbReference type="ARBA" id="ARBA00022840"/>
    </source>
</evidence>
<keyword evidence="1" id="KW-0547">Nucleotide-binding</keyword>
<proteinExistence type="predicted"/>
<gene>
    <name evidence="5" type="ORF">GCM10012284_12320</name>
</gene>
<dbReference type="Pfam" id="PF00488">
    <property type="entry name" value="MutS_V"/>
    <property type="match status" value="1"/>
</dbReference>
<keyword evidence="3" id="KW-0238">DNA-binding</keyword>
<evidence type="ECO:0000313" key="5">
    <source>
        <dbReference type="EMBL" id="GGK79843.1"/>
    </source>
</evidence>
<dbReference type="SMART" id="SM00534">
    <property type="entry name" value="MUTSac"/>
    <property type="match status" value="1"/>
</dbReference>
<name>A0A8J3BVB6_9ACTN</name>
<dbReference type="GO" id="GO:0030983">
    <property type="term" value="F:mismatched DNA binding"/>
    <property type="evidence" value="ECO:0007669"/>
    <property type="project" value="InterPro"/>
</dbReference>
<evidence type="ECO:0000256" key="3">
    <source>
        <dbReference type="ARBA" id="ARBA00023125"/>
    </source>
</evidence>
<dbReference type="InterPro" id="IPR000432">
    <property type="entry name" value="DNA_mismatch_repair_MutS_C"/>
</dbReference>
<dbReference type="InterPro" id="IPR027417">
    <property type="entry name" value="P-loop_NTPase"/>
</dbReference>
<dbReference type="InterPro" id="IPR045076">
    <property type="entry name" value="MutS"/>
</dbReference>
<keyword evidence="2" id="KW-0067">ATP-binding</keyword>
<dbReference type="GO" id="GO:0006298">
    <property type="term" value="P:mismatch repair"/>
    <property type="evidence" value="ECO:0007669"/>
    <property type="project" value="InterPro"/>
</dbReference>
<reference evidence="5" key="2">
    <citation type="submission" date="2020-09" db="EMBL/GenBank/DDBJ databases">
        <authorList>
            <person name="Sun Q."/>
            <person name="Zhou Y."/>
        </authorList>
    </citation>
    <scope>NUCLEOTIDE SEQUENCE</scope>
    <source>
        <strain evidence="5">CGMCC 4.7299</strain>
    </source>
</reference>
<dbReference type="RefSeq" id="WP_189078093.1">
    <property type="nucleotide sequence ID" value="NZ_BMMX01000002.1"/>
</dbReference>
<protein>
    <submittedName>
        <fullName evidence="5">DNA mismatch repair protein MutS</fullName>
    </submittedName>
</protein>
<dbReference type="PANTHER" id="PTHR11361">
    <property type="entry name" value="DNA MISMATCH REPAIR PROTEIN MUTS FAMILY MEMBER"/>
    <property type="match status" value="1"/>
</dbReference>
<dbReference type="GO" id="GO:0005524">
    <property type="term" value="F:ATP binding"/>
    <property type="evidence" value="ECO:0007669"/>
    <property type="project" value="UniProtKB-KW"/>
</dbReference>
<sequence>MTTAAGFASILFDDPADRAGIDARHEPDVFGDLNLDQVVAAVTRGRETYNLAPYFYTPVHERTVGYRHDVLRELQQPDVRGAVTEFAKQMRAVRRHLEQVKALYYQRQKQLWFLDAIHLYSQAVTGLTDALGELKLRSHGLKGLHAFLQSYAAGPEFSDRATEAGRLREQLTTIRYTIDIRGDRIRVGRYADEPDYSREVTDTFARFRQGEVKDYRASFQDLADLNRVEATVLQYVANLHPDIFDAVAAFVSRHGGFLDPVITDFDREVQFYLAWIDYVGLLGTHGLKSCLPVVSTASKQTRVRQAFDVALADKLTQNDRPVVCNDVDLDGDERILVISGPNQGGKTTYARMFGQLHYLARLGCPVPGARAELFLPDGLYTHFERQEVATDLHGKLEDDLIRVHRILEHATGDSVVIMNEIFTSTTLEDALFLGERIMDRLLELGCLGVYVTFVEELSRMGEATVSMVSTVDEHDAAKRTFNVVRRDANGLSYALSIAQKYGLTYDTLKERIA</sequence>
<evidence type="ECO:0000256" key="1">
    <source>
        <dbReference type="ARBA" id="ARBA00022741"/>
    </source>
</evidence>
<dbReference type="Proteomes" id="UP000656042">
    <property type="component" value="Unassembled WGS sequence"/>
</dbReference>
<evidence type="ECO:0000259" key="4">
    <source>
        <dbReference type="SMART" id="SM00534"/>
    </source>
</evidence>
<dbReference type="AlphaFoldDB" id="A0A8J3BVB6"/>
<dbReference type="PANTHER" id="PTHR11361:SF34">
    <property type="entry name" value="DNA MISMATCH REPAIR PROTEIN MSH1, MITOCHONDRIAL"/>
    <property type="match status" value="1"/>
</dbReference>
<organism evidence="5 6">
    <name type="scientific">Mangrovihabitans endophyticus</name>
    <dbReference type="NCBI Taxonomy" id="1751298"/>
    <lineage>
        <taxon>Bacteria</taxon>
        <taxon>Bacillati</taxon>
        <taxon>Actinomycetota</taxon>
        <taxon>Actinomycetes</taxon>
        <taxon>Micromonosporales</taxon>
        <taxon>Micromonosporaceae</taxon>
        <taxon>Mangrovihabitans</taxon>
    </lineage>
</organism>
<dbReference type="GO" id="GO:0140664">
    <property type="term" value="F:ATP-dependent DNA damage sensor activity"/>
    <property type="evidence" value="ECO:0007669"/>
    <property type="project" value="InterPro"/>
</dbReference>
<comment type="caution">
    <text evidence="5">The sequence shown here is derived from an EMBL/GenBank/DDBJ whole genome shotgun (WGS) entry which is preliminary data.</text>
</comment>
<dbReference type="Gene3D" id="3.40.50.300">
    <property type="entry name" value="P-loop containing nucleotide triphosphate hydrolases"/>
    <property type="match status" value="1"/>
</dbReference>
<dbReference type="GO" id="GO:0005829">
    <property type="term" value="C:cytosol"/>
    <property type="evidence" value="ECO:0007669"/>
    <property type="project" value="TreeGrafter"/>
</dbReference>
<reference evidence="5" key="1">
    <citation type="journal article" date="2014" name="Int. J. Syst. Evol. Microbiol.">
        <title>Complete genome sequence of Corynebacterium casei LMG S-19264T (=DSM 44701T), isolated from a smear-ripened cheese.</title>
        <authorList>
            <consortium name="US DOE Joint Genome Institute (JGI-PGF)"/>
            <person name="Walter F."/>
            <person name="Albersmeier A."/>
            <person name="Kalinowski J."/>
            <person name="Ruckert C."/>
        </authorList>
    </citation>
    <scope>NUCLEOTIDE SEQUENCE</scope>
    <source>
        <strain evidence="5">CGMCC 4.7299</strain>
    </source>
</reference>
<accession>A0A8J3BVB6</accession>
<dbReference type="SUPFAM" id="SSF52540">
    <property type="entry name" value="P-loop containing nucleoside triphosphate hydrolases"/>
    <property type="match status" value="1"/>
</dbReference>
<dbReference type="EMBL" id="BMMX01000002">
    <property type="protein sequence ID" value="GGK79843.1"/>
    <property type="molecule type" value="Genomic_DNA"/>
</dbReference>
<keyword evidence="6" id="KW-1185">Reference proteome</keyword>
<feature type="domain" description="DNA mismatch repair proteins mutS family" evidence="4">
    <location>
        <begin position="333"/>
        <end position="509"/>
    </location>
</feature>
<evidence type="ECO:0000313" key="6">
    <source>
        <dbReference type="Proteomes" id="UP000656042"/>
    </source>
</evidence>